<dbReference type="AlphaFoldDB" id="A0A3M6U0A0"/>
<protein>
    <submittedName>
        <fullName evidence="1">Uncharacterized protein</fullName>
    </submittedName>
</protein>
<sequence length="205" mass="24121">MEKAYFLLVADIRKRKPRLFEYLERSEFLFQNNDSPEDWAELYQKYGRLWLDCMSLTPDDQRNEPARITAKENGRYYFEQHISYSQKDHRVEFKLPRETTQKLLSKIKEAEELLNFIQHDLGDISVGTRALLLTKRPDQFYRQGSLQLTKELAEEALHLASSNKFNTEIDSIRGCITFLDDNLDKNKLVVPIELEQSSSETCCSE</sequence>
<comment type="caution">
    <text evidence="1">The sequence shown here is derived from an EMBL/GenBank/DDBJ whole genome shotgun (WGS) entry which is preliminary data.</text>
</comment>
<keyword evidence="2" id="KW-1185">Reference proteome</keyword>
<dbReference type="OrthoDB" id="5975409at2759"/>
<name>A0A3M6U0A0_POCDA</name>
<dbReference type="EMBL" id="RCHS01002491">
    <property type="protein sequence ID" value="RMX47103.1"/>
    <property type="molecule type" value="Genomic_DNA"/>
</dbReference>
<evidence type="ECO:0000313" key="1">
    <source>
        <dbReference type="EMBL" id="RMX47103.1"/>
    </source>
</evidence>
<evidence type="ECO:0000313" key="2">
    <source>
        <dbReference type="Proteomes" id="UP000275408"/>
    </source>
</evidence>
<reference evidence="1 2" key="1">
    <citation type="journal article" date="2018" name="Sci. Rep.">
        <title>Comparative analysis of the Pocillopora damicornis genome highlights role of immune system in coral evolution.</title>
        <authorList>
            <person name="Cunning R."/>
            <person name="Bay R.A."/>
            <person name="Gillette P."/>
            <person name="Baker A.C."/>
            <person name="Traylor-Knowles N."/>
        </authorList>
    </citation>
    <scope>NUCLEOTIDE SEQUENCE [LARGE SCALE GENOMIC DNA]</scope>
    <source>
        <strain evidence="1">RSMAS</strain>
        <tissue evidence="1">Whole animal</tissue>
    </source>
</reference>
<accession>A0A3M6U0A0</accession>
<dbReference type="Proteomes" id="UP000275408">
    <property type="component" value="Unassembled WGS sequence"/>
</dbReference>
<organism evidence="1 2">
    <name type="scientific">Pocillopora damicornis</name>
    <name type="common">Cauliflower coral</name>
    <name type="synonym">Millepora damicornis</name>
    <dbReference type="NCBI Taxonomy" id="46731"/>
    <lineage>
        <taxon>Eukaryota</taxon>
        <taxon>Metazoa</taxon>
        <taxon>Cnidaria</taxon>
        <taxon>Anthozoa</taxon>
        <taxon>Hexacorallia</taxon>
        <taxon>Scleractinia</taxon>
        <taxon>Astrocoeniina</taxon>
        <taxon>Pocilloporidae</taxon>
        <taxon>Pocillopora</taxon>
    </lineage>
</organism>
<proteinExistence type="predicted"/>
<gene>
    <name evidence="1" type="ORF">pdam_00021007</name>
</gene>